<proteinExistence type="predicted"/>
<feature type="non-terminal residue" evidence="1">
    <location>
        <position position="67"/>
    </location>
</feature>
<gene>
    <name evidence="1" type="ORF">LPJ66_012180</name>
</gene>
<feature type="non-terminal residue" evidence="1">
    <location>
        <position position="1"/>
    </location>
</feature>
<comment type="caution">
    <text evidence="1">The sequence shown here is derived from an EMBL/GenBank/DDBJ whole genome shotgun (WGS) entry which is preliminary data.</text>
</comment>
<reference evidence="1" key="1">
    <citation type="submission" date="2022-07" db="EMBL/GenBank/DDBJ databases">
        <title>Phylogenomic reconstructions and comparative analyses of Kickxellomycotina fungi.</title>
        <authorList>
            <person name="Reynolds N.K."/>
            <person name="Stajich J.E."/>
            <person name="Barry K."/>
            <person name="Grigoriev I.V."/>
            <person name="Crous P."/>
            <person name="Smith M.E."/>
        </authorList>
    </citation>
    <scope>NUCLEOTIDE SEQUENCE</scope>
    <source>
        <strain evidence="1">Benny 63K</strain>
    </source>
</reference>
<evidence type="ECO:0000313" key="2">
    <source>
        <dbReference type="Proteomes" id="UP001150581"/>
    </source>
</evidence>
<dbReference type="EMBL" id="JANBPG010004265">
    <property type="protein sequence ID" value="KAJ1877081.1"/>
    <property type="molecule type" value="Genomic_DNA"/>
</dbReference>
<name>A0ACC1HX13_9FUNG</name>
<evidence type="ECO:0000313" key="1">
    <source>
        <dbReference type="EMBL" id="KAJ1877081.1"/>
    </source>
</evidence>
<organism evidence="1 2">
    <name type="scientific">Kickxella alabastrina</name>
    <dbReference type="NCBI Taxonomy" id="61397"/>
    <lineage>
        <taxon>Eukaryota</taxon>
        <taxon>Fungi</taxon>
        <taxon>Fungi incertae sedis</taxon>
        <taxon>Zoopagomycota</taxon>
        <taxon>Kickxellomycotina</taxon>
        <taxon>Kickxellomycetes</taxon>
        <taxon>Kickxellales</taxon>
        <taxon>Kickxellaceae</taxon>
        <taxon>Kickxella</taxon>
    </lineage>
</organism>
<keyword evidence="2" id="KW-1185">Reference proteome</keyword>
<sequence>KHASPVPERCALDIDSSAMPGQLCVPDRREAQRARDRGRQHKGGTAQPAGCEPQRERAGSDRGQHQL</sequence>
<dbReference type="Proteomes" id="UP001150581">
    <property type="component" value="Unassembled WGS sequence"/>
</dbReference>
<accession>A0ACC1HX13</accession>
<protein>
    <submittedName>
        <fullName evidence="1">Uncharacterized protein</fullName>
    </submittedName>
</protein>